<name>T0J563_9SPHN</name>
<feature type="domain" description="Baseplate hub protein gp44/GpP-like second" evidence="3">
    <location>
        <begin position="98"/>
        <end position="180"/>
    </location>
</feature>
<protein>
    <recommendedName>
        <fullName evidence="6">Baseplate protein</fullName>
    </recommendedName>
</protein>
<comment type="caution">
    <text evidence="4">The sequence shown here is derived from an EMBL/GenBank/DDBJ whole genome shotgun (WGS) entry which is preliminary data.</text>
</comment>
<dbReference type="OrthoDB" id="9016931at2"/>
<dbReference type="PATRIC" id="fig|1346791.3.peg.2303"/>
<dbReference type="STRING" id="1346791.M529_11965"/>
<dbReference type="RefSeq" id="WP_021318192.1">
    <property type="nucleotide sequence ID" value="NZ_AUWY01000081.1"/>
</dbReference>
<dbReference type="InterPro" id="IPR049354">
    <property type="entry name" value="GpP-like_N"/>
</dbReference>
<dbReference type="Pfam" id="PF22255">
    <property type="entry name" value="Gp44-like_2nd"/>
    <property type="match status" value="1"/>
</dbReference>
<evidence type="ECO:0000313" key="5">
    <source>
        <dbReference type="Proteomes" id="UP000015523"/>
    </source>
</evidence>
<evidence type="ECO:0000259" key="2">
    <source>
        <dbReference type="Pfam" id="PF21929"/>
    </source>
</evidence>
<dbReference type="SUPFAM" id="SSF69279">
    <property type="entry name" value="Phage tail proteins"/>
    <property type="match status" value="2"/>
</dbReference>
<reference evidence="4 5" key="1">
    <citation type="journal article" date="2013" name="Genome Announc.">
        <title>Draft Genome Sequence of Sphingobium ummariense Strain RL-3, a Hexachlorocyclohexane-Degrading Bacterium.</title>
        <authorList>
            <person name="Kohli P."/>
            <person name="Dua A."/>
            <person name="Sangwan N."/>
            <person name="Oldach P."/>
            <person name="Khurana J.P."/>
            <person name="Lal R."/>
        </authorList>
    </citation>
    <scope>NUCLEOTIDE SEQUENCE [LARGE SCALE GENOMIC DNA]</scope>
    <source>
        <strain evidence="4 5">RL-3</strain>
    </source>
</reference>
<evidence type="ECO:0000259" key="1">
    <source>
        <dbReference type="Pfam" id="PF21683"/>
    </source>
</evidence>
<dbReference type="EMBL" id="AUWY01000081">
    <property type="protein sequence ID" value="EQB31972.1"/>
    <property type="molecule type" value="Genomic_DNA"/>
</dbReference>
<dbReference type="InterPro" id="IPR053981">
    <property type="entry name" value="Gp44/GpP-like_2nd"/>
</dbReference>
<evidence type="ECO:0000313" key="4">
    <source>
        <dbReference type="EMBL" id="EQB31972.1"/>
    </source>
</evidence>
<dbReference type="Gene3D" id="3.30.1920.10">
    <property type="entry name" value="Baseplate protein-like domains - 2 layer sandwich fold"/>
    <property type="match status" value="1"/>
</dbReference>
<dbReference type="eggNOG" id="COG4379">
    <property type="taxonomic scope" value="Bacteria"/>
</dbReference>
<evidence type="ECO:0008006" key="6">
    <source>
        <dbReference type="Google" id="ProtNLM"/>
    </source>
</evidence>
<feature type="domain" description="Baseplate hub protein gp44/GpP-like C-terminal" evidence="2">
    <location>
        <begin position="260"/>
        <end position="343"/>
    </location>
</feature>
<dbReference type="AlphaFoldDB" id="T0J563"/>
<dbReference type="InterPro" id="IPR026276">
    <property type="entry name" value="Baseplate_GpP"/>
</dbReference>
<dbReference type="Pfam" id="PF21929">
    <property type="entry name" value="GpP_4th"/>
    <property type="match status" value="1"/>
</dbReference>
<dbReference type="Gene3D" id="2.30.300.10">
    <property type="entry name" value="Baseplate protein-like domain - beta roll fold"/>
    <property type="match status" value="1"/>
</dbReference>
<dbReference type="Gene3D" id="3.55.50.10">
    <property type="entry name" value="Baseplate protein-like domains"/>
    <property type="match status" value="1"/>
</dbReference>
<dbReference type="PIRSF" id="PIRSF004440">
    <property type="entry name" value="GpP"/>
    <property type="match status" value="1"/>
</dbReference>
<proteinExistence type="predicted"/>
<sequence>MADLPDLSERVELAIGGKLYAGWTDVRVTRALDAMSGAFSLSLSSKDDAAGQLLEVAPDDRCQLRIGGDVVVDGWVDAVSPSIDAGSHGIQVEGRDKTGDLADCSAVHKPGSWSNAKVEQIAAELARPFGVAVTAKASTGAAIRSFALQQGETVAAALERLLRFRGLIAVPTASGDLEITTPETGEPVATLELGVNIKSANGRHDHRERYSDYIVKGQARGDDERHGKTVSQIRGEAKDGGVRRYRPLLVMAEEQSDGQSAQVRAKFEAGMRAGRSRGADIVVAGWRTAPGGALWRPNSRVRVKCPPVKIADEVMLIAAVTFSKNDGDGTTATITVAPPEAFAQLPEKEAA</sequence>
<dbReference type="InterPro" id="IPR023399">
    <property type="entry name" value="Baseplate-like_2-layer_sand"/>
</dbReference>
<feature type="domain" description="Baseplate hub protein gp44-like N-terminal" evidence="1">
    <location>
        <begin position="11"/>
        <end position="96"/>
    </location>
</feature>
<keyword evidence="5" id="KW-1185">Reference proteome</keyword>
<dbReference type="Pfam" id="PF21683">
    <property type="entry name" value="GpP-like_1st"/>
    <property type="match status" value="1"/>
</dbReference>
<gene>
    <name evidence="4" type="ORF">M529_11965</name>
</gene>
<evidence type="ECO:0000259" key="3">
    <source>
        <dbReference type="Pfam" id="PF22255"/>
    </source>
</evidence>
<dbReference type="Proteomes" id="UP000015523">
    <property type="component" value="Unassembled WGS sequence"/>
</dbReference>
<accession>T0J563</accession>
<dbReference type="InterPro" id="IPR053982">
    <property type="entry name" value="Gp44/GpP-like_C"/>
</dbReference>
<organism evidence="4 5">
    <name type="scientific">Sphingobium ummariense RL-3</name>
    <dbReference type="NCBI Taxonomy" id="1346791"/>
    <lineage>
        <taxon>Bacteria</taxon>
        <taxon>Pseudomonadati</taxon>
        <taxon>Pseudomonadota</taxon>
        <taxon>Alphaproteobacteria</taxon>
        <taxon>Sphingomonadales</taxon>
        <taxon>Sphingomonadaceae</taxon>
        <taxon>Sphingobium</taxon>
    </lineage>
</organism>